<evidence type="ECO:0000313" key="3">
    <source>
        <dbReference type="EMBL" id="NYI81693.1"/>
    </source>
</evidence>
<evidence type="ECO:0000256" key="2">
    <source>
        <dbReference type="SAM" id="Phobius"/>
    </source>
</evidence>
<protein>
    <recommendedName>
        <fullName evidence="5">MucR family transcriptional regulator</fullName>
    </recommendedName>
</protein>
<keyword evidence="2" id="KW-0472">Membrane</keyword>
<dbReference type="AlphaFoldDB" id="A0A853AHB7"/>
<keyword evidence="2" id="KW-0812">Transmembrane</keyword>
<dbReference type="RefSeq" id="WP_179716905.1">
    <property type="nucleotide sequence ID" value="NZ_BAABFH010000001.1"/>
</dbReference>
<evidence type="ECO:0008006" key="5">
    <source>
        <dbReference type="Google" id="ProtNLM"/>
    </source>
</evidence>
<evidence type="ECO:0000256" key="1">
    <source>
        <dbReference type="SAM" id="MobiDB-lite"/>
    </source>
</evidence>
<sequence length="194" mass="20604">MLDPNGPLPAAVYWRRRAVAIVAVLAAVGLVGWGAVALLGGSAREPQAAPPQGAPVAIAADEPPPQCPDEVIRVAAEVPRPEFRVGDPVPMSIVVTNAGDRPCVRDTNRMLRELTVTSQSGKHVWSSNDCYSESTNEQPLLEPGQPVRNDVQWSGVTSTPDCDPGQPRAAAGQYQVVARLASLNSEPVEFRLTP</sequence>
<accession>A0A853AHB7</accession>
<gene>
    <name evidence="3" type="ORF">HNR68_000323</name>
</gene>
<evidence type="ECO:0000313" key="4">
    <source>
        <dbReference type="Proteomes" id="UP000587002"/>
    </source>
</evidence>
<feature type="transmembrane region" description="Helical" evidence="2">
    <location>
        <begin position="20"/>
        <end position="39"/>
    </location>
</feature>
<dbReference type="Proteomes" id="UP000587002">
    <property type="component" value="Unassembled WGS sequence"/>
</dbReference>
<name>A0A853AHB7_9PSEU</name>
<keyword evidence="2" id="KW-1133">Transmembrane helix</keyword>
<feature type="region of interest" description="Disordered" evidence="1">
    <location>
        <begin position="44"/>
        <end position="65"/>
    </location>
</feature>
<reference evidence="3 4" key="1">
    <citation type="submission" date="2020-07" db="EMBL/GenBank/DDBJ databases">
        <title>Sequencing the genomes of 1000 actinobacteria strains.</title>
        <authorList>
            <person name="Klenk H.-P."/>
        </authorList>
    </citation>
    <scope>NUCLEOTIDE SEQUENCE [LARGE SCALE GENOMIC DNA]</scope>
    <source>
        <strain evidence="3 4">DSM 44065</strain>
    </source>
</reference>
<keyword evidence="4" id="KW-1185">Reference proteome</keyword>
<proteinExistence type="predicted"/>
<dbReference type="EMBL" id="JACCFJ010000001">
    <property type="protein sequence ID" value="NYI81693.1"/>
    <property type="molecule type" value="Genomic_DNA"/>
</dbReference>
<comment type="caution">
    <text evidence="3">The sequence shown here is derived from an EMBL/GenBank/DDBJ whole genome shotgun (WGS) entry which is preliminary data.</text>
</comment>
<organism evidence="3 4">
    <name type="scientific">Saccharopolyspora hordei</name>
    <dbReference type="NCBI Taxonomy" id="1838"/>
    <lineage>
        <taxon>Bacteria</taxon>
        <taxon>Bacillati</taxon>
        <taxon>Actinomycetota</taxon>
        <taxon>Actinomycetes</taxon>
        <taxon>Pseudonocardiales</taxon>
        <taxon>Pseudonocardiaceae</taxon>
        <taxon>Saccharopolyspora</taxon>
    </lineage>
</organism>